<dbReference type="AlphaFoldDB" id="A0A6J0P330"/>
<comment type="subcellular location">
    <subcellularLocation>
        <location evidence="1">Secreted</location>
    </subcellularLocation>
</comment>
<dbReference type="Pfam" id="PF01657">
    <property type="entry name" value="Stress-antifung"/>
    <property type="match status" value="2"/>
</dbReference>
<keyword evidence="8" id="KW-1185">Reference proteome</keyword>
<keyword evidence="4" id="KW-0677">Repeat</keyword>
<evidence type="ECO:0000256" key="2">
    <source>
        <dbReference type="ARBA" id="ARBA00022525"/>
    </source>
</evidence>
<gene>
    <name evidence="9" type="primary">LOC108861741</name>
</gene>
<accession>A0A6J0P330</accession>
<dbReference type="PANTHER" id="PTHR32411:SF64">
    <property type="entry name" value="GNK2-HOMOLOGOUS DOMAIN-CONTAINING PROTEIN"/>
    <property type="match status" value="1"/>
</dbReference>
<evidence type="ECO:0000256" key="6">
    <source>
        <dbReference type="SAM" id="SignalP"/>
    </source>
</evidence>
<name>A0A6J0P330_RAPSA</name>
<proteinExistence type="inferred from homology"/>
<dbReference type="KEGG" id="rsz:108861741"/>
<dbReference type="CDD" id="cd23509">
    <property type="entry name" value="Gnk2-like"/>
    <property type="match status" value="2"/>
</dbReference>
<protein>
    <submittedName>
        <fullName evidence="9">Cysteine-rich repeat secretory protein 13</fullName>
    </submittedName>
</protein>
<dbReference type="InterPro" id="IPR002902">
    <property type="entry name" value="GNK2"/>
</dbReference>
<dbReference type="OrthoDB" id="1062509at2759"/>
<dbReference type="Gene3D" id="3.30.430.20">
    <property type="entry name" value="Gnk2 domain, C-X8-C-X2-C motif"/>
    <property type="match status" value="2"/>
</dbReference>
<dbReference type="PANTHER" id="PTHR32411">
    <property type="entry name" value="CYSTEINE-RICH REPEAT SECRETORY PROTEIN 38-RELATED"/>
    <property type="match status" value="1"/>
</dbReference>
<evidence type="ECO:0000256" key="3">
    <source>
        <dbReference type="ARBA" id="ARBA00022729"/>
    </source>
</evidence>
<feature type="domain" description="Gnk2-homologous" evidence="7">
    <location>
        <begin position="147"/>
        <end position="258"/>
    </location>
</feature>
<keyword evidence="2" id="KW-0964">Secreted</keyword>
<dbReference type="GO" id="GO:0005576">
    <property type="term" value="C:extracellular region"/>
    <property type="evidence" value="ECO:0007669"/>
    <property type="project" value="UniProtKB-SubCell"/>
</dbReference>
<organism evidence="8 9">
    <name type="scientific">Raphanus sativus</name>
    <name type="common">Radish</name>
    <name type="synonym">Raphanus raphanistrum var. sativus</name>
    <dbReference type="NCBI Taxonomy" id="3726"/>
    <lineage>
        <taxon>Eukaryota</taxon>
        <taxon>Viridiplantae</taxon>
        <taxon>Streptophyta</taxon>
        <taxon>Embryophyta</taxon>
        <taxon>Tracheophyta</taxon>
        <taxon>Spermatophyta</taxon>
        <taxon>Magnoliopsida</taxon>
        <taxon>eudicotyledons</taxon>
        <taxon>Gunneridae</taxon>
        <taxon>Pentapetalae</taxon>
        <taxon>rosids</taxon>
        <taxon>malvids</taxon>
        <taxon>Brassicales</taxon>
        <taxon>Brassicaceae</taxon>
        <taxon>Brassiceae</taxon>
        <taxon>Raphanus</taxon>
    </lineage>
</organism>
<dbReference type="InterPro" id="IPR050581">
    <property type="entry name" value="CRR_secretory_protein"/>
</dbReference>
<evidence type="ECO:0000256" key="5">
    <source>
        <dbReference type="ARBA" id="ARBA00038515"/>
    </source>
</evidence>
<reference evidence="9" key="2">
    <citation type="submission" date="2025-08" db="UniProtKB">
        <authorList>
            <consortium name="RefSeq"/>
        </authorList>
    </citation>
    <scope>IDENTIFICATION</scope>
    <source>
        <tissue evidence="9">Leaf</tissue>
    </source>
</reference>
<dbReference type="GeneID" id="108861741"/>
<evidence type="ECO:0000313" key="9">
    <source>
        <dbReference type="RefSeq" id="XP_018491189.2"/>
    </source>
</evidence>
<feature type="domain" description="Gnk2-homologous" evidence="7">
    <location>
        <begin position="32"/>
        <end position="140"/>
    </location>
</feature>
<dbReference type="InterPro" id="IPR038408">
    <property type="entry name" value="GNK2_sf"/>
</dbReference>
<evidence type="ECO:0000256" key="1">
    <source>
        <dbReference type="ARBA" id="ARBA00004613"/>
    </source>
</evidence>
<sequence length="261" mass="29163">MPLIFGSVPILAAVAIQLLISSVSSLNITNEYLHHACNNTQGKYKPGSVFEKNLNIVLKNISASSLHKGFALDSNMDRPYKNIPPDTAFVMLQCRGDSYGPKCHSCLAEALSGLRKKCPRNKAGTIWYDQCTLDISTYSADDTRVLYDNYLCTTNPKDLSGDKKMFDKRKQDFAKKLMSEASKSGNNSKGALYATGETMMMGTTKLYGMMQCTYELSENGCDVCLDWLVLYHPFCGDGKQGVRYMCRSCNARFEIYPFLRT</sequence>
<keyword evidence="3 6" id="KW-0732">Signal</keyword>
<dbReference type="RefSeq" id="XP_018491189.2">
    <property type="nucleotide sequence ID" value="XM_018635687.2"/>
</dbReference>
<evidence type="ECO:0000256" key="4">
    <source>
        <dbReference type="ARBA" id="ARBA00022737"/>
    </source>
</evidence>
<feature type="chain" id="PRO_5040889976" evidence="6">
    <location>
        <begin position="26"/>
        <end position="261"/>
    </location>
</feature>
<dbReference type="Proteomes" id="UP000504610">
    <property type="component" value="Chromosome 5"/>
</dbReference>
<dbReference type="PROSITE" id="PS51473">
    <property type="entry name" value="GNK2"/>
    <property type="match status" value="2"/>
</dbReference>
<reference evidence="8" key="1">
    <citation type="journal article" date="2019" name="Database">
        <title>The radish genome database (RadishGD): an integrated information resource for radish genomics.</title>
        <authorList>
            <person name="Yu H.J."/>
            <person name="Baek S."/>
            <person name="Lee Y.J."/>
            <person name="Cho A."/>
            <person name="Mun J.H."/>
        </authorList>
    </citation>
    <scope>NUCLEOTIDE SEQUENCE [LARGE SCALE GENOMIC DNA]</scope>
    <source>
        <strain evidence="8">cv. WK10039</strain>
    </source>
</reference>
<feature type="signal peptide" evidence="6">
    <location>
        <begin position="1"/>
        <end position="25"/>
    </location>
</feature>
<evidence type="ECO:0000313" key="8">
    <source>
        <dbReference type="Proteomes" id="UP000504610"/>
    </source>
</evidence>
<evidence type="ECO:0000259" key="7">
    <source>
        <dbReference type="PROSITE" id="PS51473"/>
    </source>
</evidence>
<comment type="similarity">
    <text evidence="5">Belongs to the cysteine-rich repeat secretory protein family.</text>
</comment>